<comment type="caution">
    <text evidence="3">The sequence shown here is derived from an EMBL/GenBank/DDBJ whole genome shotgun (WGS) entry which is preliminary data.</text>
</comment>
<dbReference type="SMART" id="SM00382">
    <property type="entry name" value="AAA"/>
    <property type="match status" value="1"/>
</dbReference>
<gene>
    <name evidence="3" type="ORF">G3480_06185</name>
</gene>
<proteinExistence type="predicted"/>
<accession>A0A6P1DNT6</accession>
<organism evidence="3 4">
    <name type="scientific">Thiorhodococcus mannitoliphagus</name>
    <dbReference type="NCBI Taxonomy" id="329406"/>
    <lineage>
        <taxon>Bacteria</taxon>
        <taxon>Pseudomonadati</taxon>
        <taxon>Pseudomonadota</taxon>
        <taxon>Gammaproteobacteria</taxon>
        <taxon>Chromatiales</taxon>
        <taxon>Chromatiaceae</taxon>
        <taxon>Thiorhodococcus</taxon>
    </lineage>
</organism>
<protein>
    <submittedName>
        <fullName evidence="3">AAA family ATPase</fullName>
    </submittedName>
</protein>
<dbReference type="RefSeq" id="WP_164652804.1">
    <property type="nucleotide sequence ID" value="NZ_JAAIJR010000018.1"/>
</dbReference>
<dbReference type="SUPFAM" id="SSF52540">
    <property type="entry name" value="P-loop containing nucleoside triphosphate hydrolases"/>
    <property type="match status" value="1"/>
</dbReference>
<name>A0A6P1DNT6_9GAMM</name>
<reference evidence="4" key="1">
    <citation type="journal article" date="2020" name="Microbiol. Resour. Announc.">
        <title>Draft Genome Sequences of Thiorhodococcus mannitoliphagus and Thiorhodococcus minor, Purple Sulfur Photosynthetic Bacteria in the Gammaproteobacterial Family Chromatiaceae.</title>
        <authorList>
            <person name="Aviles F.A."/>
            <person name="Meyer T.E."/>
            <person name="Kyndt J.A."/>
        </authorList>
    </citation>
    <scope>NUCLEOTIDE SEQUENCE [LARGE SCALE GENOMIC DNA]</scope>
    <source>
        <strain evidence="4">DSM 18266</strain>
    </source>
</reference>
<sequence>MFRKAERRQAKLRLALCGPSGSGKTFSALLIAQGLAPGGQIALIDTERGSGELYADLTPYDVAPLSPPFTPARYVELVQQAEQDGYDVLIIDSLSHAWSGDGGILDLHDKATAASRSGNSFMAWREVTPKHNQLVDTLLGCNLHVIVTMRTKTAYDLVEDNGKKKPVKIGLAPVQRDGLEYEFTTVMDLAVDSHVATATKDRTQLFDGEHFVPTVATGEALRAWLDTGSDPVADSKKALRSLKAAVSKIKSVPQLNQWWRQQSAQIARLTPADLEALTEHCGDRKLAILEREAIAAEGQPSKKGNSRRQPQTSLNDAEPDDASAGSEIVSH</sequence>
<keyword evidence="4" id="KW-1185">Reference proteome</keyword>
<evidence type="ECO:0000313" key="4">
    <source>
        <dbReference type="Proteomes" id="UP000471640"/>
    </source>
</evidence>
<reference evidence="3 4" key="2">
    <citation type="submission" date="2020-02" db="EMBL/GenBank/DDBJ databases">
        <title>Genome sequences of Thiorhodococcus mannitoliphagus and Thiorhodococcus minor, purple sulfur photosynthetic bacteria in the gammaproteobacterial family, Chromatiaceae.</title>
        <authorList>
            <person name="Aviles F.A."/>
            <person name="Meyer T.E."/>
            <person name="Kyndt J.A."/>
        </authorList>
    </citation>
    <scope>NUCLEOTIDE SEQUENCE [LARGE SCALE GENOMIC DNA]</scope>
    <source>
        <strain evidence="3 4">DSM 18266</strain>
    </source>
</reference>
<dbReference type="Pfam" id="PF13479">
    <property type="entry name" value="AAA_24"/>
    <property type="match status" value="1"/>
</dbReference>
<dbReference type="Gene3D" id="3.40.50.300">
    <property type="entry name" value="P-loop containing nucleotide triphosphate hydrolases"/>
    <property type="match status" value="1"/>
</dbReference>
<feature type="region of interest" description="Disordered" evidence="1">
    <location>
        <begin position="292"/>
        <end position="331"/>
    </location>
</feature>
<dbReference type="AlphaFoldDB" id="A0A6P1DNT6"/>
<dbReference type="InterPro" id="IPR027417">
    <property type="entry name" value="P-loop_NTPase"/>
</dbReference>
<dbReference type="EMBL" id="JAAIJR010000018">
    <property type="protein sequence ID" value="NEX19907.1"/>
    <property type="molecule type" value="Genomic_DNA"/>
</dbReference>
<dbReference type="InterPro" id="IPR003593">
    <property type="entry name" value="AAA+_ATPase"/>
</dbReference>
<evidence type="ECO:0000256" key="1">
    <source>
        <dbReference type="SAM" id="MobiDB-lite"/>
    </source>
</evidence>
<evidence type="ECO:0000313" key="3">
    <source>
        <dbReference type="EMBL" id="NEX19907.1"/>
    </source>
</evidence>
<dbReference type="Proteomes" id="UP000471640">
    <property type="component" value="Unassembled WGS sequence"/>
</dbReference>
<feature type="domain" description="AAA+ ATPase" evidence="2">
    <location>
        <begin position="10"/>
        <end position="193"/>
    </location>
</feature>
<evidence type="ECO:0000259" key="2">
    <source>
        <dbReference type="SMART" id="SM00382"/>
    </source>
</evidence>